<comment type="caution">
    <text evidence="1">The sequence shown here is derived from an EMBL/GenBank/DDBJ whole genome shotgun (WGS) entry which is preliminary data.</text>
</comment>
<evidence type="ECO:0000313" key="2">
    <source>
        <dbReference type="Proteomes" id="UP000266673"/>
    </source>
</evidence>
<proteinExistence type="predicted"/>
<dbReference type="EMBL" id="QKWP01003964">
    <property type="protein sequence ID" value="RIB00564.1"/>
    <property type="molecule type" value="Genomic_DNA"/>
</dbReference>
<protein>
    <submittedName>
        <fullName evidence="1">Uncharacterized protein</fullName>
    </submittedName>
</protein>
<organism evidence="1 2">
    <name type="scientific">Gigaspora rosea</name>
    <dbReference type="NCBI Taxonomy" id="44941"/>
    <lineage>
        <taxon>Eukaryota</taxon>
        <taxon>Fungi</taxon>
        <taxon>Fungi incertae sedis</taxon>
        <taxon>Mucoromycota</taxon>
        <taxon>Glomeromycotina</taxon>
        <taxon>Glomeromycetes</taxon>
        <taxon>Diversisporales</taxon>
        <taxon>Gigasporaceae</taxon>
        <taxon>Gigaspora</taxon>
    </lineage>
</organism>
<dbReference type="Proteomes" id="UP000266673">
    <property type="component" value="Unassembled WGS sequence"/>
</dbReference>
<dbReference type="AlphaFoldDB" id="A0A397TRZ5"/>
<sequence length="307" mass="35148">MQLDNSLIMQLDNSLIRLLSSCIIRLLSSEVESHPSTAINACYQQAFQTKTEYSGLAVMGFENEFIIKQLIDDIAFFLIFCRVNKLEVVVSSIGSLDENRLYNVGTGFVSSFTTRYRGAQHLFVLKIEESLCVLEIYSEPVCVNKITGSDPDEVWNQVEFLKKYIGSYLFGITNTLVQEHLNANNKSPTCAVKEWTDIQKLEKVFNRHIKSRKIPSPMASWPTLFYIWSQQKSSVIQFPLILQSIYEPNYIFQEKELRAWHAMFTACGCTNVTPVSEELSSIEFWSKALDSTADKELLENPYKNNIL</sequence>
<evidence type="ECO:0000313" key="1">
    <source>
        <dbReference type="EMBL" id="RIB00564.1"/>
    </source>
</evidence>
<keyword evidence="2" id="KW-1185">Reference proteome</keyword>
<name>A0A397TRZ5_9GLOM</name>
<dbReference type="OrthoDB" id="2407108at2759"/>
<gene>
    <name evidence="1" type="ORF">C2G38_2233836</name>
</gene>
<reference evidence="1 2" key="1">
    <citation type="submission" date="2018-06" db="EMBL/GenBank/DDBJ databases">
        <title>Comparative genomics reveals the genomic features of Rhizophagus irregularis, R. cerebriforme, R. diaphanum and Gigaspora rosea, and their symbiotic lifestyle signature.</title>
        <authorList>
            <person name="Morin E."/>
            <person name="San Clemente H."/>
            <person name="Chen E.C.H."/>
            <person name="De La Providencia I."/>
            <person name="Hainaut M."/>
            <person name="Kuo A."/>
            <person name="Kohler A."/>
            <person name="Murat C."/>
            <person name="Tang N."/>
            <person name="Roy S."/>
            <person name="Loubradou J."/>
            <person name="Henrissat B."/>
            <person name="Grigoriev I.V."/>
            <person name="Corradi N."/>
            <person name="Roux C."/>
            <person name="Martin F.M."/>
        </authorList>
    </citation>
    <scope>NUCLEOTIDE SEQUENCE [LARGE SCALE GENOMIC DNA]</scope>
    <source>
        <strain evidence="1 2">DAOM 194757</strain>
    </source>
</reference>
<accession>A0A397TRZ5</accession>